<keyword evidence="2" id="KW-0472">Membrane</keyword>
<dbReference type="AlphaFoldDB" id="A0A378NQ65"/>
<evidence type="ECO:0000256" key="1">
    <source>
        <dbReference type="SAM" id="MobiDB-lite"/>
    </source>
</evidence>
<protein>
    <submittedName>
        <fullName evidence="4">Serine/threonine-protein kinase pknB</fullName>
        <ecNumber evidence="4">2.7.11.1</ecNumber>
    </submittedName>
</protein>
<feature type="compositionally biased region" description="Low complexity" evidence="1">
    <location>
        <begin position="318"/>
        <end position="329"/>
    </location>
</feature>
<name>A0A378NQ65_9FIRM</name>
<dbReference type="EC" id="2.7.11.1" evidence="4"/>
<keyword evidence="2" id="KW-0812">Transmembrane</keyword>
<dbReference type="PANTHER" id="PTHR44167:SF24">
    <property type="entry name" value="SERINE_THREONINE-PROTEIN KINASE CHK2"/>
    <property type="match status" value="1"/>
</dbReference>
<feature type="domain" description="Protein kinase" evidence="3">
    <location>
        <begin position="1"/>
        <end position="247"/>
    </location>
</feature>
<dbReference type="Gene3D" id="1.10.510.10">
    <property type="entry name" value="Transferase(Phosphotransferase) domain 1"/>
    <property type="match status" value="1"/>
</dbReference>
<dbReference type="PROSITE" id="PS00108">
    <property type="entry name" value="PROTEIN_KINASE_ST"/>
    <property type="match status" value="1"/>
</dbReference>
<dbReference type="InterPro" id="IPR011009">
    <property type="entry name" value="Kinase-like_dom_sf"/>
</dbReference>
<feature type="region of interest" description="Disordered" evidence="1">
    <location>
        <begin position="299"/>
        <end position="344"/>
    </location>
</feature>
<evidence type="ECO:0000259" key="3">
    <source>
        <dbReference type="PROSITE" id="PS50011"/>
    </source>
</evidence>
<dbReference type="CDD" id="cd14014">
    <property type="entry name" value="STKc_PknB_like"/>
    <property type="match status" value="1"/>
</dbReference>
<dbReference type="SMART" id="SM00220">
    <property type="entry name" value="S_TKc"/>
    <property type="match status" value="1"/>
</dbReference>
<keyword evidence="2" id="KW-1133">Transmembrane helix</keyword>
<dbReference type="RefSeq" id="WP_115151101.1">
    <property type="nucleotide sequence ID" value="NZ_UGPP01000001.1"/>
</dbReference>
<evidence type="ECO:0000313" key="4">
    <source>
        <dbReference type="EMBL" id="STY70491.1"/>
    </source>
</evidence>
<evidence type="ECO:0000256" key="2">
    <source>
        <dbReference type="SAM" id="Phobius"/>
    </source>
</evidence>
<keyword evidence="4" id="KW-0418">Kinase</keyword>
<dbReference type="PANTHER" id="PTHR44167">
    <property type="entry name" value="OVARIAN-SPECIFIC SERINE/THREONINE-PROTEIN KINASE LOK-RELATED"/>
    <property type="match status" value="1"/>
</dbReference>
<keyword evidence="4" id="KW-0808">Transferase</keyword>
<reference evidence="4 5" key="1">
    <citation type="submission" date="2018-06" db="EMBL/GenBank/DDBJ databases">
        <authorList>
            <consortium name="Pathogen Informatics"/>
            <person name="Doyle S."/>
        </authorList>
    </citation>
    <scope>NUCLEOTIDE SEQUENCE [LARGE SCALE GENOMIC DNA]</scope>
    <source>
        <strain evidence="4 5">NCTC10571</strain>
    </source>
</reference>
<evidence type="ECO:0000313" key="5">
    <source>
        <dbReference type="Proteomes" id="UP000255234"/>
    </source>
</evidence>
<dbReference type="GO" id="GO:0005524">
    <property type="term" value="F:ATP binding"/>
    <property type="evidence" value="ECO:0007669"/>
    <property type="project" value="InterPro"/>
</dbReference>
<dbReference type="InterPro" id="IPR008271">
    <property type="entry name" value="Ser/Thr_kinase_AS"/>
</dbReference>
<proteinExistence type="predicted"/>
<dbReference type="InterPro" id="IPR000719">
    <property type="entry name" value="Prot_kinase_dom"/>
</dbReference>
<gene>
    <name evidence="4" type="primary">pknB</name>
    <name evidence="4" type="ORF">NCTC10571_00629</name>
</gene>
<dbReference type="GO" id="GO:0004674">
    <property type="term" value="F:protein serine/threonine kinase activity"/>
    <property type="evidence" value="ECO:0007669"/>
    <property type="project" value="UniProtKB-EC"/>
</dbReference>
<dbReference type="PROSITE" id="PS50011">
    <property type="entry name" value="PROTEIN_KINASE_DOM"/>
    <property type="match status" value="1"/>
</dbReference>
<sequence length="521" mass="60250">MSELFHEFLSTNFTITQEIKKSSKSKIVLAINKLTNQPCIIKYLHHTTSPYSELKKLSHNCFPEIYYLYQDENITIIVEEYINGRTLFNILEQQEQLSDDIIKKIIIQLCEGLKILHEHNILHRDIKPSNIMLTKDNIVKLIDFDTARLINPDKTYDTEYLGTRGYAPPEQYGFAQTDIRSDIYALGITLQKLQPKNKKLQKIIKKAIKFDPDRRYQSVNEILQEFVPMATWKKFLITLSVILLTLILIIISYSYYLNKTSETPTDFDIQKIEDNIKQLPEKIDTEKIKQEIKDLPQKNPFNDIKLENKSSTPKNNETTPSSPAPTATPNDEKNQSTNQKPRRKYTREYLAEHVPFTYDIDGSFSPTTLSWQDYGNYIGGRGTLHFKIVNNTDIDLPLNYEFVTHGMKIPTSAVTISDNLSLTDLDIYPGDGIYGATTIFILPKKDISPNEVCEIWIDLSQCKLYDKTLYEDFSKKVDLSNGLPTNSTLDKDKNGPYMIDISFYSPILDIIYLYNDEFPVY</sequence>
<feature type="transmembrane region" description="Helical" evidence="2">
    <location>
        <begin position="235"/>
        <end position="256"/>
    </location>
</feature>
<dbReference type="SUPFAM" id="SSF56112">
    <property type="entry name" value="Protein kinase-like (PK-like)"/>
    <property type="match status" value="1"/>
</dbReference>
<organism evidence="4 5">
    <name type="scientific">Megamonas hypermegale</name>
    <dbReference type="NCBI Taxonomy" id="158847"/>
    <lineage>
        <taxon>Bacteria</taxon>
        <taxon>Bacillati</taxon>
        <taxon>Bacillota</taxon>
        <taxon>Negativicutes</taxon>
        <taxon>Selenomonadales</taxon>
        <taxon>Selenomonadaceae</taxon>
        <taxon>Megamonas</taxon>
    </lineage>
</organism>
<dbReference type="Pfam" id="PF00069">
    <property type="entry name" value="Pkinase"/>
    <property type="match status" value="1"/>
</dbReference>
<dbReference type="EMBL" id="UGPP01000001">
    <property type="protein sequence ID" value="STY70491.1"/>
    <property type="molecule type" value="Genomic_DNA"/>
</dbReference>
<dbReference type="Proteomes" id="UP000255234">
    <property type="component" value="Unassembled WGS sequence"/>
</dbReference>
<accession>A0A378NQ65</accession>